<feature type="chain" id="PRO_5045259495" description="Carboxypeptidase-like regulatory domain-containing protein" evidence="1">
    <location>
        <begin position="23"/>
        <end position="262"/>
    </location>
</feature>
<accession>A0ABV9I2A9</accession>
<keyword evidence="1" id="KW-0732">Signal</keyword>
<evidence type="ECO:0000256" key="1">
    <source>
        <dbReference type="SAM" id="SignalP"/>
    </source>
</evidence>
<organism evidence="2 3">
    <name type="scientific">Dokdonia ponticola</name>
    <dbReference type="NCBI Taxonomy" id="2041041"/>
    <lineage>
        <taxon>Bacteria</taxon>
        <taxon>Pseudomonadati</taxon>
        <taxon>Bacteroidota</taxon>
        <taxon>Flavobacteriia</taxon>
        <taxon>Flavobacteriales</taxon>
        <taxon>Flavobacteriaceae</taxon>
        <taxon>Dokdonia</taxon>
    </lineage>
</organism>
<comment type="caution">
    <text evidence="2">The sequence shown here is derived from an EMBL/GenBank/DDBJ whole genome shotgun (WGS) entry which is preliminary data.</text>
</comment>
<proteinExistence type="predicted"/>
<keyword evidence="3" id="KW-1185">Reference proteome</keyword>
<feature type="signal peptide" evidence="1">
    <location>
        <begin position="1"/>
        <end position="22"/>
    </location>
</feature>
<dbReference type="Proteomes" id="UP001596043">
    <property type="component" value="Unassembled WGS sequence"/>
</dbReference>
<dbReference type="SUPFAM" id="SSF49464">
    <property type="entry name" value="Carboxypeptidase regulatory domain-like"/>
    <property type="match status" value="1"/>
</dbReference>
<evidence type="ECO:0008006" key="4">
    <source>
        <dbReference type="Google" id="ProtNLM"/>
    </source>
</evidence>
<dbReference type="InterPro" id="IPR008969">
    <property type="entry name" value="CarboxyPept-like_regulatory"/>
</dbReference>
<sequence>MMNKIIKMSIGCLFLLSSGLYAQKSIQLEGQILNDTIDKAQLTVVNISLKKGTITDSNGFFTIEARVNDTINISAVQYESRQLVVNQTMFNRKKISLYLIPKVNELETVEISNIDLTGDLTKDIRSTKFKKEVYAKELGIPENTAPKRTVEERRYYTAVTSGAGIPLDGLINSITGRLKMLKKHIEVSRFEKLVQESRYRISDTIYMKNLNIPESYIEDFVYYVFEDKKAKELVDANNALGLLEFMMLKSKPYLALKESEKE</sequence>
<dbReference type="RefSeq" id="WP_379982274.1">
    <property type="nucleotide sequence ID" value="NZ_JBHSFV010000017.1"/>
</dbReference>
<evidence type="ECO:0000313" key="3">
    <source>
        <dbReference type="Proteomes" id="UP001596043"/>
    </source>
</evidence>
<protein>
    <recommendedName>
        <fullName evidence="4">Carboxypeptidase-like regulatory domain-containing protein</fullName>
    </recommendedName>
</protein>
<dbReference type="EMBL" id="JBHSFV010000017">
    <property type="protein sequence ID" value="MFC4636255.1"/>
    <property type="molecule type" value="Genomic_DNA"/>
</dbReference>
<evidence type="ECO:0000313" key="2">
    <source>
        <dbReference type="EMBL" id="MFC4636255.1"/>
    </source>
</evidence>
<dbReference type="Pfam" id="PF13715">
    <property type="entry name" value="CarbopepD_reg_2"/>
    <property type="match status" value="1"/>
</dbReference>
<gene>
    <name evidence="2" type="ORF">ACFO3O_20280</name>
</gene>
<reference evidence="3" key="1">
    <citation type="journal article" date="2019" name="Int. J. Syst. Evol. Microbiol.">
        <title>The Global Catalogue of Microorganisms (GCM) 10K type strain sequencing project: providing services to taxonomists for standard genome sequencing and annotation.</title>
        <authorList>
            <consortium name="The Broad Institute Genomics Platform"/>
            <consortium name="The Broad Institute Genome Sequencing Center for Infectious Disease"/>
            <person name="Wu L."/>
            <person name="Ma J."/>
        </authorList>
    </citation>
    <scope>NUCLEOTIDE SEQUENCE [LARGE SCALE GENOMIC DNA]</scope>
    <source>
        <strain evidence="3">YJ-61-S</strain>
    </source>
</reference>
<name>A0ABV9I2A9_9FLAO</name>